<comment type="caution">
    <text evidence="3">The sequence shown here is derived from an EMBL/GenBank/DDBJ whole genome shotgun (WGS) entry which is preliminary data.</text>
</comment>
<sequence length="430" mass="45364">MKLKLLKYGIVACFLFCLILPNQSSAASDKVKPIISGAGNKILFIGNSFNSMSGVTAKDNIDGIVTKNIKVSGTVNTKKAGSYKLTYMVSDKAKNKTIVIRTITVKKDTVKPTISGAINNTIYIGNSFSALAGVTAKDNADGNITKSIKVSGSVNIKKRGNYKLTYTVSDRAKNKATVTRTITVKKDSIKPSISGAANKTISLGTSFSTMAGVTAKDNVDGNITKSIKVSGSINLKKAGVYKITYTVSDKAKNTSVVTRIITVLDKIRPEISGIQDTQIYLGNNFNALAGVSASDNNDGNLTSTIKAVGSVDVNKAGIYVLTYSVTDKSGNTSSVQRKVTVIDNIKPVITGTQDKQINFNEAFDPLAGVSASDNNDGDLTSSIKVAGSVSINKAGIYMLTYSVTDKSGNTSSVQRKVTVIDNIKPVITGT</sequence>
<dbReference type="Gene3D" id="2.60.40.10">
    <property type="entry name" value="Immunoglobulins"/>
    <property type="match status" value="5"/>
</dbReference>
<dbReference type="InterPro" id="IPR032179">
    <property type="entry name" value="Cry22Aa_Ig-like"/>
</dbReference>
<accession>A0A7X2S8J0</accession>
<evidence type="ECO:0000313" key="3">
    <source>
        <dbReference type="EMBL" id="MTH54741.1"/>
    </source>
</evidence>
<dbReference type="Proteomes" id="UP000434639">
    <property type="component" value="Unassembled WGS sequence"/>
</dbReference>
<dbReference type="RefSeq" id="WP_155113250.1">
    <property type="nucleotide sequence ID" value="NZ_WMIB01000017.1"/>
</dbReference>
<reference evidence="3 4" key="1">
    <citation type="journal article" date="2017" name="Int. J. Syst. Evol. Microbiol.">
        <title>Bacillus mangrovi sp. nov., isolated from a sediment sample from a mangrove forest.</title>
        <authorList>
            <person name="Gupta V."/>
            <person name="Singh P.K."/>
            <person name="Korpole S."/>
            <person name="Tanuku N.R.S."/>
            <person name="Pinnaka A.K."/>
        </authorList>
    </citation>
    <scope>NUCLEOTIDE SEQUENCE [LARGE SCALE GENOMIC DNA]</scope>
    <source>
        <strain evidence="3 4">KCTC 33872</strain>
    </source>
</reference>
<organism evidence="3 4">
    <name type="scientific">Metabacillus mangrovi</name>
    <dbReference type="NCBI Taxonomy" id="1491830"/>
    <lineage>
        <taxon>Bacteria</taxon>
        <taxon>Bacillati</taxon>
        <taxon>Bacillota</taxon>
        <taxon>Bacilli</taxon>
        <taxon>Bacillales</taxon>
        <taxon>Bacillaceae</taxon>
        <taxon>Metabacillus</taxon>
    </lineage>
</organism>
<feature type="signal peptide" evidence="1">
    <location>
        <begin position="1"/>
        <end position="26"/>
    </location>
</feature>
<evidence type="ECO:0000313" key="4">
    <source>
        <dbReference type="Proteomes" id="UP000434639"/>
    </source>
</evidence>
<feature type="domain" description="Pesticidal crystal protein Cry22Aa Ig-like" evidence="2">
    <location>
        <begin position="113"/>
        <end position="184"/>
    </location>
</feature>
<dbReference type="PANTHER" id="PTHR24273">
    <property type="entry name" value="FI04643P-RELATED"/>
    <property type="match status" value="1"/>
</dbReference>
<dbReference type="Pfam" id="PF16403">
    <property type="entry name" value="Bact_surface_Ig-like"/>
    <property type="match status" value="5"/>
</dbReference>
<keyword evidence="4" id="KW-1185">Reference proteome</keyword>
<proteinExistence type="predicted"/>
<gene>
    <name evidence="3" type="ORF">GKZ89_15160</name>
</gene>
<dbReference type="AlphaFoldDB" id="A0A7X2S8J0"/>
<evidence type="ECO:0000259" key="2">
    <source>
        <dbReference type="Pfam" id="PF16403"/>
    </source>
</evidence>
<feature type="domain" description="Pesticidal crystal protein Cry22Aa Ig-like" evidence="2">
    <location>
        <begin position="349"/>
        <end position="419"/>
    </location>
</feature>
<protein>
    <submittedName>
        <fullName evidence="3">DUF5011 domain-containing protein</fullName>
    </submittedName>
</protein>
<dbReference type="EMBL" id="WMIB01000017">
    <property type="protein sequence ID" value="MTH54741.1"/>
    <property type="molecule type" value="Genomic_DNA"/>
</dbReference>
<feature type="non-terminal residue" evidence="3">
    <location>
        <position position="430"/>
    </location>
</feature>
<feature type="domain" description="Pesticidal crystal protein Cry22Aa Ig-like" evidence="2">
    <location>
        <begin position="192"/>
        <end position="263"/>
    </location>
</feature>
<feature type="domain" description="Pesticidal crystal protein Cry22Aa Ig-like" evidence="2">
    <location>
        <begin position="270"/>
        <end position="341"/>
    </location>
</feature>
<dbReference type="InterPro" id="IPR013783">
    <property type="entry name" value="Ig-like_fold"/>
</dbReference>
<dbReference type="OrthoDB" id="2487348at2"/>
<dbReference type="PANTHER" id="PTHR24273:SF32">
    <property type="entry name" value="HYALIN"/>
    <property type="match status" value="1"/>
</dbReference>
<keyword evidence="1" id="KW-0732">Signal</keyword>
<feature type="domain" description="Pesticidal crystal protein Cry22Aa Ig-like" evidence="2">
    <location>
        <begin position="36"/>
        <end position="105"/>
    </location>
</feature>
<evidence type="ECO:0000256" key="1">
    <source>
        <dbReference type="SAM" id="SignalP"/>
    </source>
</evidence>
<name>A0A7X2S8J0_9BACI</name>
<feature type="chain" id="PRO_5031290427" evidence="1">
    <location>
        <begin position="27"/>
        <end position="430"/>
    </location>
</feature>